<proteinExistence type="predicted"/>
<gene>
    <name evidence="1" type="ordered locus">Mlab_1643</name>
</gene>
<dbReference type="OrthoDB" id="7531at2157"/>
<organism evidence="1 2">
    <name type="scientific">Methanocorpusculum labreanum (strain ATCC 43576 / DSM 4855 / Z)</name>
    <dbReference type="NCBI Taxonomy" id="410358"/>
    <lineage>
        <taxon>Archaea</taxon>
        <taxon>Methanobacteriati</taxon>
        <taxon>Methanobacteriota</taxon>
        <taxon>Stenosarchaea group</taxon>
        <taxon>Methanomicrobia</taxon>
        <taxon>Methanomicrobiales</taxon>
        <taxon>Methanocorpusculaceae</taxon>
        <taxon>Methanocorpusculum</taxon>
    </lineage>
</organism>
<dbReference type="AlphaFoldDB" id="A2STZ8"/>
<name>A2STZ8_METLZ</name>
<evidence type="ECO:0000313" key="1">
    <source>
        <dbReference type="EMBL" id="ABN07804.1"/>
    </source>
</evidence>
<keyword evidence="2" id="KW-1185">Reference proteome</keyword>
<reference evidence="1 2" key="1">
    <citation type="journal article" date="2009" name="Stand. Genomic Sci.">
        <title>Complete genome sequence of Methanocorpusculum labreanum type strain Z.</title>
        <authorList>
            <person name="Anderson I.J."/>
            <person name="Sieprawska-Lupa M."/>
            <person name="Goltsman E."/>
            <person name="Lapidus A."/>
            <person name="Copeland A."/>
            <person name="Glavina Del Rio T."/>
            <person name="Tice H."/>
            <person name="Dalin E."/>
            <person name="Barry K."/>
            <person name="Pitluck S."/>
            <person name="Hauser L."/>
            <person name="Land M."/>
            <person name="Lucas S."/>
            <person name="Richardson P."/>
            <person name="Whitman W.B."/>
            <person name="Kyrpides N.C."/>
        </authorList>
    </citation>
    <scope>NUCLEOTIDE SEQUENCE [LARGE SCALE GENOMIC DNA]</scope>
    <source>
        <strain evidence="2">ATCC 43576 / DSM 4855 / Z</strain>
    </source>
</reference>
<protein>
    <recommendedName>
        <fullName evidence="3">Alpha/beta hydrolase</fullName>
    </recommendedName>
</protein>
<dbReference type="Gene3D" id="3.40.50.1820">
    <property type="entry name" value="alpha/beta hydrolase"/>
    <property type="match status" value="1"/>
</dbReference>
<dbReference type="GeneID" id="4794689"/>
<evidence type="ECO:0000313" key="2">
    <source>
        <dbReference type="Proteomes" id="UP000000365"/>
    </source>
</evidence>
<dbReference type="EMBL" id="CP000559">
    <property type="protein sequence ID" value="ABN07804.1"/>
    <property type="molecule type" value="Genomic_DNA"/>
</dbReference>
<dbReference type="KEGG" id="mla:Mlab_1643"/>
<dbReference type="InterPro" id="IPR029058">
    <property type="entry name" value="AB_hydrolase_fold"/>
</dbReference>
<dbReference type="eggNOG" id="arCOG01656">
    <property type="taxonomic scope" value="Archaea"/>
</dbReference>
<dbReference type="STRING" id="410358.Mlab_1643"/>
<dbReference type="SUPFAM" id="SSF53474">
    <property type="entry name" value="alpha/beta-Hydrolases"/>
    <property type="match status" value="1"/>
</dbReference>
<dbReference type="HOGENOM" id="CLU_105772_0_0_2"/>
<sequence length="241" mass="27339">MLQKSVTIQNENIRIPAILWGENTGKLYIAVHGSMSNKEDDVIAVFAEEAVEKGYQVLSFDLPEHGDRSNEPYLCKPDPCVSDLTAVYQYARSITNHISFFGCSMGVYFGLLAYSGMPIEKSLFLSPLVDMERIIDGLMTSFHISEKTLEEKQEIVLPIGITLYWDYYCYVKTHPIGSWNVPTRILYGEHDDMIPFDEVSAFAEKNSAVLDVAKGAEHYFHTEEQLGSFRNWLKKSIDCAK</sequence>
<evidence type="ECO:0008006" key="3">
    <source>
        <dbReference type="Google" id="ProtNLM"/>
    </source>
</evidence>
<dbReference type="Proteomes" id="UP000000365">
    <property type="component" value="Chromosome"/>
</dbReference>
<accession>A2STZ8</accession>
<dbReference type="RefSeq" id="WP_011834007.1">
    <property type="nucleotide sequence ID" value="NC_008942.1"/>
</dbReference>